<dbReference type="STRING" id="452589.G9NNU8"/>
<comment type="caution">
    <text evidence="3">The sequence shown here is derived from an EMBL/GenBank/DDBJ whole genome shotgun (WGS) entry which is preliminary data.</text>
</comment>
<dbReference type="GO" id="GO:0003824">
    <property type="term" value="F:catalytic activity"/>
    <property type="evidence" value="ECO:0007669"/>
    <property type="project" value="InterPro"/>
</dbReference>
<dbReference type="OrthoDB" id="10250282at2759"/>
<evidence type="ECO:0000256" key="1">
    <source>
        <dbReference type="ARBA" id="ARBA00008129"/>
    </source>
</evidence>
<keyword evidence="4" id="KW-1185">Reference proteome</keyword>
<name>G9NNU8_HYPAI</name>
<dbReference type="OMA" id="HATEIWV"/>
<organism evidence="3 4">
    <name type="scientific">Hypocrea atroviridis (strain ATCC 20476 / IMI 206040)</name>
    <name type="common">Trichoderma atroviride</name>
    <dbReference type="NCBI Taxonomy" id="452589"/>
    <lineage>
        <taxon>Eukaryota</taxon>
        <taxon>Fungi</taxon>
        <taxon>Dikarya</taxon>
        <taxon>Ascomycota</taxon>
        <taxon>Pezizomycotina</taxon>
        <taxon>Sordariomycetes</taxon>
        <taxon>Hypocreomycetidae</taxon>
        <taxon>Hypocreales</taxon>
        <taxon>Hypocreaceae</taxon>
        <taxon>Trichoderma</taxon>
    </lineage>
</organism>
<accession>G9NNU8</accession>
<evidence type="ECO:0000259" key="2">
    <source>
        <dbReference type="PROSITE" id="PS50263"/>
    </source>
</evidence>
<evidence type="ECO:0000313" key="3">
    <source>
        <dbReference type="EMBL" id="EHK47736.1"/>
    </source>
</evidence>
<dbReference type="InterPro" id="IPR036526">
    <property type="entry name" value="C-N_Hydrolase_sf"/>
</dbReference>
<dbReference type="Pfam" id="PF00795">
    <property type="entry name" value="CN_hydrolase"/>
    <property type="match status" value="1"/>
</dbReference>
<proteinExistence type="inferred from homology"/>
<dbReference type="PANTHER" id="PTHR46044">
    <property type="entry name" value="NITRILASE"/>
    <property type="match status" value="1"/>
</dbReference>
<dbReference type="PANTHER" id="PTHR46044:SF12">
    <property type="entry name" value="HYDROLASE"/>
    <property type="match status" value="1"/>
</dbReference>
<dbReference type="GeneID" id="25784598"/>
<dbReference type="KEGG" id="tatv:25784598"/>
<evidence type="ECO:0000313" key="4">
    <source>
        <dbReference type="Proteomes" id="UP000005426"/>
    </source>
</evidence>
<feature type="domain" description="CN hydrolase" evidence="2">
    <location>
        <begin position="9"/>
        <end position="307"/>
    </location>
</feature>
<protein>
    <recommendedName>
        <fullName evidence="2">CN hydrolase domain-containing protein</fullName>
    </recommendedName>
</protein>
<reference evidence="3 4" key="1">
    <citation type="journal article" date="2011" name="Genome Biol.">
        <title>Comparative genome sequence analysis underscores mycoparasitism as the ancestral life style of Trichoderma.</title>
        <authorList>
            <person name="Kubicek C.P."/>
            <person name="Herrera-Estrella A."/>
            <person name="Seidl-Seiboth V."/>
            <person name="Martinez D.A."/>
            <person name="Druzhinina I.S."/>
            <person name="Thon M."/>
            <person name="Zeilinger S."/>
            <person name="Casas-Flores S."/>
            <person name="Horwitz B.A."/>
            <person name="Mukherjee P.K."/>
            <person name="Mukherjee M."/>
            <person name="Kredics L."/>
            <person name="Alcaraz L.D."/>
            <person name="Aerts A."/>
            <person name="Antal Z."/>
            <person name="Atanasova L."/>
            <person name="Cervantes-Badillo M.G."/>
            <person name="Challacombe J."/>
            <person name="Chertkov O."/>
            <person name="McCluskey K."/>
            <person name="Coulpier F."/>
            <person name="Deshpande N."/>
            <person name="von Doehren H."/>
            <person name="Ebbole D.J."/>
            <person name="Esquivel-Naranjo E.U."/>
            <person name="Fekete E."/>
            <person name="Flipphi M."/>
            <person name="Glaser F."/>
            <person name="Gomez-Rodriguez E.Y."/>
            <person name="Gruber S."/>
            <person name="Han C."/>
            <person name="Henrissat B."/>
            <person name="Hermosa R."/>
            <person name="Hernandez-Onate M."/>
            <person name="Karaffa L."/>
            <person name="Kosti I."/>
            <person name="Le Crom S."/>
            <person name="Lindquist E."/>
            <person name="Lucas S."/>
            <person name="Luebeck M."/>
            <person name="Luebeck P.S."/>
            <person name="Margeot A."/>
            <person name="Metz B."/>
            <person name="Misra M."/>
            <person name="Nevalainen H."/>
            <person name="Omann M."/>
            <person name="Packer N."/>
            <person name="Perrone G."/>
            <person name="Uresti-Rivera E.E."/>
            <person name="Salamov A."/>
            <person name="Schmoll M."/>
            <person name="Seiboth B."/>
            <person name="Shapiro H."/>
            <person name="Sukno S."/>
            <person name="Tamayo-Ramos J.A."/>
            <person name="Tisch D."/>
            <person name="Wiest A."/>
            <person name="Wilkinson H.H."/>
            <person name="Zhang M."/>
            <person name="Coutinho P.M."/>
            <person name="Kenerley C.M."/>
            <person name="Monte E."/>
            <person name="Baker S.E."/>
            <person name="Grigoriev I.V."/>
        </authorList>
    </citation>
    <scope>NUCLEOTIDE SEQUENCE [LARGE SCALE GENOMIC DNA]</scope>
    <source>
        <strain evidence="4">ATCC 20476 / IMI 206040</strain>
    </source>
</reference>
<dbReference type="PROSITE" id="PS50263">
    <property type="entry name" value="CN_HYDROLASE"/>
    <property type="match status" value="1"/>
</dbReference>
<dbReference type="Gene3D" id="3.60.110.10">
    <property type="entry name" value="Carbon-nitrogen hydrolase"/>
    <property type="match status" value="1"/>
</dbReference>
<dbReference type="AlphaFoldDB" id="G9NNU8"/>
<dbReference type="Proteomes" id="UP000005426">
    <property type="component" value="Unassembled WGS sequence"/>
</dbReference>
<gene>
    <name evidence="3" type="ORF">TRIATDRAFT_44738</name>
</gene>
<dbReference type="InterPro" id="IPR003010">
    <property type="entry name" value="C-N_Hydrolase"/>
</dbReference>
<dbReference type="HOGENOM" id="CLU_030130_6_1_1"/>
<dbReference type="SUPFAM" id="SSF56317">
    <property type="entry name" value="Carbon-nitrogen hydrolase"/>
    <property type="match status" value="1"/>
</dbReference>
<dbReference type="EMBL" id="ABDG02000020">
    <property type="protein sequence ID" value="EHK47736.1"/>
    <property type="molecule type" value="Genomic_DNA"/>
</dbReference>
<dbReference type="eggNOG" id="KOG0805">
    <property type="taxonomic scope" value="Eukaryota"/>
</dbReference>
<dbReference type="InterPro" id="IPR044149">
    <property type="entry name" value="Nitrilases_CHs"/>
</dbReference>
<comment type="similarity">
    <text evidence="1">Belongs to the carbon-nitrogen hydrolase superfamily. Nitrilase family.</text>
</comment>
<sequence>MAPKSQQKLKIATAQVHTVHDSRRALDVLETRVRKLSAEHVDLVLFPEVFVGGFPRLSTFGNSAIGIFGDEKDYSPWVNHWRASADLGDTPKGAGQKWIKRELPRPPNRAYRGDGTRERLEKIAADTGVFIIVGVVERSGGTLYSSIVYICPRLGIIGKRRKVMPTGLERVVWGQGSPSTLEAVSTTIKGNTKDECIAAICWENWMPLLRQSIYEQGINLFLGPTAHATEIWVPLMQTIGVECNAFVLSATPCIRASDLLEWITEAAERGEEIVSRGGSVIVSPSGDVLGGPGWDNEDELFIAEVDFADCKPSGDDGVAMAHAKNNDFVFTVDGLDMRIA</sequence>